<keyword evidence="4 9" id="KW-1133">Transmembrane helix</keyword>
<evidence type="ECO:0000256" key="8">
    <source>
        <dbReference type="SAM" id="MobiDB-lite"/>
    </source>
</evidence>
<name>A0AAE0LB24_9CHLO</name>
<sequence>SKCINLVGSSSCGPCQPEDLFKGDGYVCRRSLTCAVDNGGCDPLTQCFFAEEEGVSCGACPDGMSGTGDTSCQEIDGCAASPCFNGVDCTDVPAPGLGAVCGNCPELYVGDGRTCELERCAVEPPPCSTDPPVMCTNIPGGGFVCGSCPLGYTGDGTACVDVDECESNNGECHYSVTCENTPGGRICGECKTGYIGSGYTRCRLQTACVEDNGGCDPLVACTDTEEGSVCGDCPAGYIGNGTRGCYEIDGCEAATCYPGVHCADIPAPGVDGDVSTVGYRCGSCPIGMVGDGVTCITNMCYYYNGGCDPSVSCTNDASSPAGRECGQCPSGYTDDFTGRDGYKCEDVDGCLRAPCPAMRKCTDVPAREEAALGVKYTCGLCPSGYVLVGEACEDVDECAEANGGCWVTSDGAVKTECVNTPGGFTCGECPEGMRGTGLTGCVSSSDCSVNNGGCWVGSGAASGFDVSCTQSELGPVCGECPTGFKGSGDTGCMDIDGCAPAPCFPGVECADVPAPSLGYTCAGCPEGFRGDGEECTLCRMRVSIQYTTAVDGVVKRTGWQRGEREVIGGRNQGLDSEECVNTQGIQFWWSGATSDGDVIALDSERNKKDTLTLNLPKADLEVILFLAPHFGASIGEPEWFTLGDLGYTFQLSAAMVGNAEVAAAATSAFFVESQPLVVVIRGGELATGDSSPLTLDAGASLDPDGEEGDISFTWRCFISGGCALNYTLWRPGSGKAERRTAASTKVSVTAGSPPVPEITPLQGKFNVDEKLRLESSVTAMDVASLAYEWTVVEDRSTHALELTPGVTLSCATRFQSNLVLREGMLVTGGEYTFQLAAADSIGTGTVQMTVVVNVPPAGGWVLVTPGMGLAYTQKFSLAAPGWEDEDTPLWYQFASRVVGAEKLVVLRDFSPLAGPIVTIMPAEGLPESNYSVTVIATVRDSLGARTRTARNVSITPPYGGGVSAEDVAKDLTSSASDALWNGDAEGALVLVDGATGLLEGDATEDAEAVQRRMAMREELLGNVEAVKSALFPTSSSVERLAGSMQSLTAEVGELSEGSQAQSMALLEGLVGDTLADPAGAGLTGGGAQAICGSLASLNGVQNATRAGEVAIVMTQMAGSMLHGAASGEAGSEVVADGLAMKVERNTGSDATSPMYTNPVVTDGAAVSFPSALAGLLAPAATPPAAADCNGTSCGELGGFTAVAAVDVDTRLMVSAVDPFGDVPDARAAATSAVTTIALSAGGGDEIAVQALNEAIIFSIALSTPAGGASESVLQGAMRCAFWNATLEAYSSAGCTQLPNPAPEGASLYWRSRYVGDLPAGEPSAWALEEGTNLTAGCVESFNATWPKYGGADAGLRKYLQDAGSRAGCQLALENNQFGCWWNWTFQIFSGPGCALAEELQCYCTHLTDFKAQHEVDMQSVEPPKVKVVSTSQMASLSASDLMRSALLLSVVWGIMGGAGYLAWCSACAHNEERRRLLNHLIEQRGTGQYAFRIVAGAWSWSMFEEDRKGEVSCTTLKQDRLERVKRKEHIQRLCNKRLTMLQPALAFADALPSAERSSAEESEKLVTRWDKTDNRLNPFPLHRTSVQDWILDMPEDKSVRPFPVYPWGGVGPNEGWSLDDNTRPRLPEEASRSIPVRDEGDASGGLFPLHTEQGDHALGTLNESLLQARMLNGYVPPSATPKSQQGARRTFARALTIQLRGARQMSLANLAPVPTHSTVSLEEEEEGNEGWRKARSHSKPPSLLDGKETPPMEGPHDQFPLHRTNLSWTLEDPQTIPKDGALRPFPVDETQSTSTFDSSDVPSVNTAQSVPVQHESLTTAASRGAAGSRVGPGREGRSHATKMSRGEAGAHVAAREPMSTGGDDQISSLRDQHAMLLQTGFLQAPPAASRAASAGKRVKGRAARGGGHARAVPVAENTEDLQEPSGEQQGGKQDKPLSSRVKKRPYLPQTSSKGLGRRTNHVKLTGPTPSVKLVPPQHPHIRLRLPKDGAGSGTPTAVDEDLFWLERILGFNLPTASQPSSSSLYPYPARSATPTCAEKVIRHVMHDLSVDAKEPPRLGMPCPSPGQRPPVPSLVLQDVPNISPSPEPLRLLLDVPSVSPLKPNNPRLVGDDPKGFEDGEEKAKQERGVQLSDQQPATKAVAQPALSDQRSSPKKKGEAAARPSLHQKVAVGLAGQLKYLPAVQSKDLLHGYMQALKAQPGRAQEAPKHLDPMDAAPALVYNPQRTRRLKFRLRVALIMVRLLHEKQDLSHSKSMCRMLGVSLDSMQIRIPIHELRRMTTQEMGPAVKIEVNTFKETKAFKSRNRKTKMGRYAAKRHCRNSVNAHELLGGGYKMHQASQQRLQAEPPQPLERKIGTALLLAYLQLEAQLVRLNELNWQMTGHSFEWFVKAFRVMMGLRQTRGWYYRSIMWNFVFLQQRDGSFEVTDALATVLGAGDTTFIVNNPTDLLDKGELQESTPRMLHLEFDKVEEAHTVWATLCVVARCRTLPFMWVVNPEDPPEYRETVSTMAGDFLKEVFFMTTLDGNDLAELTEMAETAVKRWSEDRLSTIRALRWTQQASKSKIAKPLQGGAFAEPQLSVRERQRELFQEAKRLALVALGNHPWSKIMITGREEPFSRAQRILVQCTGILLMLVLCLGIYYSKATLCCSSFREAIGCALDEATPCRVRYKDSAGVLYDESFDMCSTLMESELFECDGFECDPHEQLLPHGYACTAFPQPTLRDDIYMAIFVVVGILPVQMLFTTLFTAGQQYRLPKHWNTDRKKEGGKLWQEIELPENLVLFSRSSSPERLSRACSLLRSVLVALDGAFLVLQRVGRMLNTTRARYYSVLWFVYQTRVLGRSADRVFADLHYALEKREERLLAERSAEAIFEQARNEIDSVFVQICYALLLVLWVGLTYILLVYGMLIRELMGSSTERKVLEAWVITLVFDNIVMQTVKSLTIKMWIEWLIQRVKAARGGEEFLMLWFENYINQKLPVAYRMAQSGAGDIEMEYDAAGMDF</sequence>
<dbReference type="InterPro" id="IPR000742">
    <property type="entry name" value="EGF"/>
</dbReference>
<feature type="transmembrane region" description="Helical" evidence="9">
    <location>
        <begin position="2724"/>
        <end position="2747"/>
    </location>
</feature>
<organism evidence="11 12">
    <name type="scientific">Cymbomonas tetramitiformis</name>
    <dbReference type="NCBI Taxonomy" id="36881"/>
    <lineage>
        <taxon>Eukaryota</taxon>
        <taxon>Viridiplantae</taxon>
        <taxon>Chlorophyta</taxon>
        <taxon>Pyramimonadophyceae</taxon>
        <taxon>Pyramimonadales</taxon>
        <taxon>Pyramimonadaceae</taxon>
        <taxon>Cymbomonas</taxon>
    </lineage>
</organism>
<feature type="region of interest" description="Disordered" evidence="8">
    <location>
        <begin position="2050"/>
        <end position="2082"/>
    </location>
</feature>
<feature type="compositionally biased region" description="Basic and acidic residues" evidence="8">
    <location>
        <begin position="1620"/>
        <end position="1639"/>
    </location>
</feature>
<dbReference type="Pfam" id="PF02010">
    <property type="entry name" value="REJ"/>
    <property type="match status" value="2"/>
</dbReference>
<comment type="subcellular location">
    <subcellularLocation>
        <location evidence="1">Membrane</location>
    </subcellularLocation>
</comment>
<feature type="compositionally biased region" description="Low complexity" evidence="8">
    <location>
        <begin position="1818"/>
        <end position="1829"/>
    </location>
</feature>
<evidence type="ECO:0000256" key="7">
    <source>
        <dbReference type="PROSITE-ProRule" id="PRU00076"/>
    </source>
</evidence>
<dbReference type="Proteomes" id="UP001190700">
    <property type="component" value="Unassembled WGS sequence"/>
</dbReference>
<dbReference type="GO" id="GO:0005261">
    <property type="term" value="F:monoatomic cation channel activity"/>
    <property type="evidence" value="ECO:0007669"/>
    <property type="project" value="TreeGrafter"/>
</dbReference>
<keyword evidence="2 9" id="KW-0812">Transmembrane</keyword>
<keyword evidence="7" id="KW-0245">EGF-like domain</keyword>
<feature type="compositionally biased region" description="Basic and acidic residues" evidence="8">
    <location>
        <begin position="1745"/>
        <end position="1756"/>
    </location>
</feature>
<feature type="region of interest" description="Disordered" evidence="8">
    <location>
        <begin position="1887"/>
        <end position="1976"/>
    </location>
</feature>
<evidence type="ECO:0000256" key="3">
    <source>
        <dbReference type="ARBA" id="ARBA00022737"/>
    </source>
</evidence>
<dbReference type="GO" id="GO:0005509">
    <property type="term" value="F:calcium ion binding"/>
    <property type="evidence" value="ECO:0007669"/>
    <property type="project" value="InterPro"/>
</dbReference>
<feature type="compositionally biased region" description="Pro residues" evidence="8">
    <location>
        <begin position="2062"/>
        <end position="2072"/>
    </location>
</feature>
<dbReference type="InterPro" id="IPR001881">
    <property type="entry name" value="EGF-like_Ca-bd_dom"/>
</dbReference>
<dbReference type="SMART" id="SM00179">
    <property type="entry name" value="EGF_CA"/>
    <property type="match status" value="5"/>
</dbReference>
<feature type="compositionally biased region" description="Polar residues" evidence="8">
    <location>
        <begin position="1789"/>
        <end position="1817"/>
    </location>
</feature>
<feature type="domain" description="EGF-like" evidence="10">
    <location>
        <begin position="494"/>
        <end position="536"/>
    </location>
</feature>
<keyword evidence="5 9" id="KW-0472">Membrane</keyword>
<evidence type="ECO:0000256" key="9">
    <source>
        <dbReference type="SAM" id="Phobius"/>
    </source>
</evidence>
<evidence type="ECO:0000259" key="10">
    <source>
        <dbReference type="PROSITE" id="PS50026"/>
    </source>
</evidence>
<feature type="region of interest" description="Disordered" evidence="8">
    <location>
        <begin position="1709"/>
        <end position="1756"/>
    </location>
</feature>
<dbReference type="GO" id="GO:0005886">
    <property type="term" value="C:plasma membrane"/>
    <property type="evidence" value="ECO:0007669"/>
    <property type="project" value="TreeGrafter"/>
</dbReference>
<feature type="compositionally biased region" description="Basic and acidic residues" evidence="8">
    <location>
        <begin position="2109"/>
        <end position="2127"/>
    </location>
</feature>
<feature type="region of interest" description="Disordered" evidence="8">
    <location>
        <begin position="1776"/>
        <end position="1866"/>
    </location>
</feature>
<evidence type="ECO:0000256" key="2">
    <source>
        <dbReference type="ARBA" id="ARBA00022692"/>
    </source>
</evidence>
<dbReference type="PANTHER" id="PTHR46730:SF1">
    <property type="entry name" value="PLAT DOMAIN-CONTAINING PROTEIN"/>
    <property type="match status" value="1"/>
</dbReference>
<evidence type="ECO:0000256" key="5">
    <source>
        <dbReference type="ARBA" id="ARBA00023136"/>
    </source>
</evidence>
<dbReference type="CDD" id="cd00054">
    <property type="entry name" value="EGF_CA"/>
    <property type="match status" value="2"/>
</dbReference>
<keyword evidence="12" id="KW-1185">Reference proteome</keyword>
<comment type="caution">
    <text evidence="11">The sequence shown here is derived from an EMBL/GenBank/DDBJ whole genome shotgun (WGS) entry which is preliminary data.</text>
</comment>
<dbReference type="GO" id="GO:0006816">
    <property type="term" value="P:calcium ion transport"/>
    <property type="evidence" value="ECO:0007669"/>
    <property type="project" value="TreeGrafter"/>
</dbReference>
<feature type="non-terminal residue" evidence="11">
    <location>
        <position position="1"/>
    </location>
</feature>
<reference evidence="11 12" key="1">
    <citation type="journal article" date="2015" name="Genome Biol. Evol.">
        <title>Comparative Genomics of a Bacterivorous Green Alga Reveals Evolutionary Causalities and Consequences of Phago-Mixotrophic Mode of Nutrition.</title>
        <authorList>
            <person name="Burns J.A."/>
            <person name="Paasch A."/>
            <person name="Narechania A."/>
            <person name="Kim E."/>
        </authorList>
    </citation>
    <scope>NUCLEOTIDE SEQUENCE [LARGE SCALE GENOMIC DNA]</scope>
    <source>
        <strain evidence="11 12">PLY_AMNH</strain>
    </source>
</reference>
<keyword evidence="6" id="KW-1015">Disulfide bond</keyword>
<dbReference type="Gene3D" id="2.10.25.10">
    <property type="entry name" value="Laminin"/>
    <property type="match status" value="5"/>
</dbReference>
<gene>
    <name evidence="11" type="ORF">CYMTET_13573</name>
</gene>
<keyword evidence="3" id="KW-0677">Repeat</keyword>
<evidence type="ECO:0000256" key="4">
    <source>
        <dbReference type="ARBA" id="ARBA00022989"/>
    </source>
</evidence>
<feature type="domain" description="EGF-like" evidence="10">
    <location>
        <begin position="74"/>
        <end position="116"/>
    </location>
</feature>
<evidence type="ECO:0000313" key="12">
    <source>
        <dbReference type="Proteomes" id="UP001190700"/>
    </source>
</evidence>
<feature type="transmembrane region" description="Helical" evidence="9">
    <location>
        <begin position="2880"/>
        <end position="2907"/>
    </location>
</feature>
<feature type="region of interest" description="Disordered" evidence="8">
    <location>
        <begin position="1614"/>
        <end position="1639"/>
    </location>
</feature>
<evidence type="ECO:0000256" key="1">
    <source>
        <dbReference type="ARBA" id="ARBA00004370"/>
    </source>
</evidence>
<dbReference type="PROSITE" id="PS50026">
    <property type="entry name" value="EGF_3"/>
    <property type="match status" value="2"/>
</dbReference>
<dbReference type="InterPro" id="IPR002859">
    <property type="entry name" value="PKD/REJ-like"/>
</dbReference>
<evidence type="ECO:0000313" key="11">
    <source>
        <dbReference type="EMBL" id="KAK3278492.1"/>
    </source>
</evidence>
<feature type="region of interest" description="Disordered" evidence="8">
    <location>
        <begin position="2097"/>
        <end position="2163"/>
    </location>
</feature>
<dbReference type="EMBL" id="LGRX02005406">
    <property type="protein sequence ID" value="KAK3278492.1"/>
    <property type="molecule type" value="Genomic_DNA"/>
</dbReference>
<dbReference type="SMART" id="SM00181">
    <property type="entry name" value="EGF"/>
    <property type="match status" value="10"/>
</dbReference>
<protein>
    <recommendedName>
        <fullName evidence="10">EGF-like domain-containing protein</fullName>
    </recommendedName>
</protein>
<proteinExistence type="predicted"/>
<dbReference type="PANTHER" id="PTHR46730">
    <property type="entry name" value="POLYCYSTIN-1"/>
    <property type="match status" value="1"/>
</dbReference>
<evidence type="ECO:0000256" key="6">
    <source>
        <dbReference type="ARBA" id="ARBA00023157"/>
    </source>
</evidence>
<accession>A0AAE0LB24</accession>
<comment type="caution">
    <text evidence="7">Lacks conserved residue(s) required for the propagation of feature annotation.</text>
</comment>